<evidence type="ECO:0008006" key="3">
    <source>
        <dbReference type="Google" id="ProtNLM"/>
    </source>
</evidence>
<accession>A0ABQ6G0X4</accession>
<dbReference type="Pfam" id="PF09837">
    <property type="entry name" value="DUF2064"/>
    <property type="match status" value="1"/>
</dbReference>
<reference evidence="1 2" key="1">
    <citation type="submission" date="2023-02" db="EMBL/GenBank/DDBJ databases">
        <title>Dictyobacter halimunensis sp. nov., a new member of the class Ktedonobacteria from forest soil in a geothermal area.</title>
        <authorList>
            <person name="Rachmania M.K."/>
            <person name="Ningsih F."/>
            <person name="Sakai Y."/>
            <person name="Yabe S."/>
            <person name="Yokota A."/>
            <person name="Sjamsuridzal W."/>
        </authorList>
    </citation>
    <scope>NUCLEOTIDE SEQUENCE [LARGE SCALE GENOMIC DNA]</scope>
    <source>
        <strain evidence="1 2">S3.2.2.5</strain>
    </source>
</reference>
<keyword evidence="2" id="KW-1185">Reference proteome</keyword>
<dbReference type="Gene3D" id="3.90.550.10">
    <property type="entry name" value="Spore Coat Polysaccharide Biosynthesis Protein SpsA, Chain A"/>
    <property type="match status" value="1"/>
</dbReference>
<dbReference type="InterPro" id="IPR029044">
    <property type="entry name" value="Nucleotide-diphossugar_trans"/>
</dbReference>
<protein>
    <recommendedName>
        <fullName evidence="3">Glycosyltransferase</fullName>
    </recommendedName>
</protein>
<evidence type="ECO:0000313" key="2">
    <source>
        <dbReference type="Proteomes" id="UP001344906"/>
    </source>
</evidence>
<dbReference type="PANTHER" id="PTHR36529:SF1">
    <property type="entry name" value="GLYCOSYLTRANSFERASE"/>
    <property type="match status" value="1"/>
</dbReference>
<gene>
    <name evidence="1" type="ORF">KDH_57360</name>
</gene>
<dbReference type="InterPro" id="IPR018641">
    <property type="entry name" value="Trfase_1_rSAM/seldom-assoc"/>
</dbReference>
<proteinExistence type="predicted"/>
<comment type="caution">
    <text evidence="1">The sequence shown here is derived from an EMBL/GenBank/DDBJ whole genome shotgun (WGS) entry which is preliminary data.</text>
</comment>
<dbReference type="RefSeq" id="WP_338255326.1">
    <property type="nucleotide sequence ID" value="NZ_BSRI01000002.1"/>
</dbReference>
<dbReference type="EMBL" id="BSRI01000002">
    <property type="protein sequence ID" value="GLV58908.1"/>
    <property type="molecule type" value="Genomic_DNA"/>
</dbReference>
<dbReference type="Proteomes" id="UP001344906">
    <property type="component" value="Unassembled WGS sequence"/>
</dbReference>
<dbReference type="NCBIfam" id="TIGR04282">
    <property type="entry name" value="glyco_like_cofC"/>
    <property type="match status" value="1"/>
</dbReference>
<evidence type="ECO:0000313" key="1">
    <source>
        <dbReference type="EMBL" id="GLV58908.1"/>
    </source>
</evidence>
<sequence length="228" mass="25288">MSDTALAILARYPELGQGKTRLAQGLGAELTLELYRAFLRDLACRFMGWQYDVIWAYTPVEKDFVSCVRLLIARPAAQVRTVPQRGPDLGARLHNVFQETARAGFAYTVLISSDSPQVSREIIERARRALDDADVALGPAEDGGYYLIAMRDPHDVFSAIPMSTDVVLDMTIDKARQQGLRVQLLDTLFDIDTRSDLQRLADLLRADATLAPATAACLNEIDKRGFLS</sequence>
<dbReference type="SUPFAM" id="SSF53448">
    <property type="entry name" value="Nucleotide-diphospho-sugar transferases"/>
    <property type="match status" value="1"/>
</dbReference>
<dbReference type="PANTHER" id="PTHR36529">
    <property type="entry name" value="SLL1095 PROTEIN"/>
    <property type="match status" value="1"/>
</dbReference>
<name>A0ABQ6G0X4_9CHLR</name>
<organism evidence="1 2">
    <name type="scientific">Dictyobacter halimunensis</name>
    <dbReference type="NCBI Taxonomy" id="3026934"/>
    <lineage>
        <taxon>Bacteria</taxon>
        <taxon>Bacillati</taxon>
        <taxon>Chloroflexota</taxon>
        <taxon>Ktedonobacteria</taxon>
        <taxon>Ktedonobacterales</taxon>
        <taxon>Dictyobacteraceae</taxon>
        <taxon>Dictyobacter</taxon>
    </lineage>
</organism>